<reference evidence="2" key="1">
    <citation type="journal article" date="2019" name="bioRxiv">
        <title>The Genome of the Zebra Mussel, Dreissena polymorpha: A Resource for Invasive Species Research.</title>
        <authorList>
            <person name="McCartney M.A."/>
            <person name="Auch B."/>
            <person name="Kono T."/>
            <person name="Mallez S."/>
            <person name="Zhang Y."/>
            <person name="Obille A."/>
            <person name="Becker A."/>
            <person name="Abrahante J.E."/>
            <person name="Garbe J."/>
            <person name="Badalamenti J.P."/>
            <person name="Herman A."/>
            <person name="Mangelson H."/>
            <person name="Liachko I."/>
            <person name="Sullivan S."/>
            <person name="Sone E.D."/>
            <person name="Koren S."/>
            <person name="Silverstein K.A.T."/>
            <person name="Beckman K.B."/>
            <person name="Gohl D.M."/>
        </authorList>
    </citation>
    <scope>NUCLEOTIDE SEQUENCE</scope>
    <source>
        <strain evidence="2">Duluth1</strain>
        <tissue evidence="2">Whole animal</tissue>
    </source>
</reference>
<evidence type="ECO:0000313" key="3">
    <source>
        <dbReference type="Proteomes" id="UP000828390"/>
    </source>
</evidence>
<organism evidence="2 3">
    <name type="scientific">Dreissena polymorpha</name>
    <name type="common">Zebra mussel</name>
    <name type="synonym">Mytilus polymorpha</name>
    <dbReference type="NCBI Taxonomy" id="45954"/>
    <lineage>
        <taxon>Eukaryota</taxon>
        <taxon>Metazoa</taxon>
        <taxon>Spiralia</taxon>
        <taxon>Lophotrochozoa</taxon>
        <taxon>Mollusca</taxon>
        <taxon>Bivalvia</taxon>
        <taxon>Autobranchia</taxon>
        <taxon>Heteroconchia</taxon>
        <taxon>Euheterodonta</taxon>
        <taxon>Imparidentia</taxon>
        <taxon>Neoheterodontei</taxon>
        <taxon>Myida</taxon>
        <taxon>Dreissenoidea</taxon>
        <taxon>Dreissenidae</taxon>
        <taxon>Dreissena</taxon>
    </lineage>
</organism>
<name>A0A9D4BED4_DREPO</name>
<evidence type="ECO:0000313" key="2">
    <source>
        <dbReference type="EMBL" id="KAH3692026.1"/>
    </source>
</evidence>
<protein>
    <submittedName>
        <fullName evidence="2">Uncharacterized protein</fullName>
    </submittedName>
</protein>
<reference evidence="2" key="2">
    <citation type="submission" date="2020-11" db="EMBL/GenBank/DDBJ databases">
        <authorList>
            <person name="McCartney M.A."/>
            <person name="Auch B."/>
            <person name="Kono T."/>
            <person name="Mallez S."/>
            <person name="Becker A."/>
            <person name="Gohl D.M."/>
            <person name="Silverstein K.A.T."/>
            <person name="Koren S."/>
            <person name="Bechman K.B."/>
            <person name="Herman A."/>
            <person name="Abrahante J.E."/>
            <person name="Garbe J."/>
        </authorList>
    </citation>
    <scope>NUCLEOTIDE SEQUENCE</scope>
    <source>
        <strain evidence="2">Duluth1</strain>
        <tissue evidence="2">Whole animal</tissue>
    </source>
</reference>
<dbReference type="EMBL" id="JAIWYP010000026">
    <property type="protein sequence ID" value="KAH3692026.1"/>
    <property type="molecule type" value="Genomic_DNA"/>
</dbReference>
<dbReference type="Proteomes" id="UP000828390">
    <property type="component" value="Unassembled WGS sequence"/>
</dbReference>
<feature type="compositionally biased region" description="Basic and acidic residues" evidence="1">
    <location>
        <begin position="70"/>
        <end position="79"/>
    </location>
</feature>
<accession>A0A9D4BED4</accession>
<comment type="caution">
    <text evidence="2">The sequence shown here is derived from an EMBL/GenBank/DDBJ whole genome shotgun (WGS) entry which is preliminary data.</text>
</comment>
<evidence type="ECO:0000256" key="1">
    <source>
        <dbReference type="SAM" id="MobiDB-lite"/>
    </source>
</evidence>
<keyword evidence="3" id="KW-1185">Reference proteome</keyword>
<feature type="region of interest" description="Disordered" evidence="1">
    <location>
        <begin position="60"/>
        <end position="79"/>
    </location>
</feature>
<proteinExistence type="predicted"/>
<dbReference type="AlphaFoldDB" id="A0A9D4BED4"/>
<sequence>MVRYSWELYPLYTCTFQASTGHRTGQGRELLYSQGNELMSYNHIMVRYSGDHSTLYTHSHQASIGHKTGQGREYKQSGE</sequence>
<gene>
    <name evidence="2" type="ORF">DPMN_194902</name>
</gene>